<keyword evidence="3" id="KW-1185">Reference proteome</keyword>
<sequence length="52" mass="5696">MARDGAALNPRWLGREPPQSAAAAAAADWDAEKRRQREKGDGGRLTMDPYVD</sequence>
<protein>
    <submittedName>
        <fullName evidence="2">Uncharacterized protein</fullName>
    </submittedName>
</protein>
<dbReference type="EnsemblPlants" id="ORUFI06G06400.1">
    <property type="protein sequence ID" value="ORUFI06G06400.1"/>
    <property type="gene ID" value="ORUFI06G06400"/>
</dbReference>
<dbReference type="Gramene" id="ORUFI06G06400.1">
    <property type="protein sequence ID" value="ORUFI06G06400.1"/>
    <property type="gene ID" value="ORUFI06G06400"/>
</dbReference>
<name>A0A0E0PUN0_ORYRU</name>
<reference evidence="3" key="1">
    <citation type="submission" date="2013-06" db="EMBL/GenBank/DDBJ databases">
        <authorList>
            <person name="Zhao Q."/>
        </authorList>
    </citation>
    <scope>NUCLEOTIDE SEQUENCE</scope>
    <source>
        <strain evidence="3">cv. W1943</strain>
    </source>
</reference>
<evidence type="ECO:0000256" key="1">
    <source>
        <dbReference type="SAM" id="MobiDB-lite"/>
    </source>
</evidence>
<accession>A0A0E0PUN0</accession>
<dbReference type="AlphaFoldDB" id="A0A0E0PUN0"/>
<proteinExistence type="predicted"/>
<evidence type="ECO:0000313" key="3">
    <source>
        <dbReference type="Proteomes" id="UP000008022"/>
    </source>
</evidence>
<feature type="compositionally biased region" description="Basic and acidic residues" evidence="1">
    <location>
        <begin position="30"/>
        <end position="42"/>
    </location>
</feature>
<organism evidence="2 3">
    <name type="scientific">Oryza rufipogon</name>
    <name type="common">Brownbeard rice</name>
    <name type="synonym">Asian wild rice</name>
    <dbReference type="NCBI Taxonomy" id="4529"/>
    <lineage>
        <taxon>Eukaryota</taxon>
        <taxon>Viridiplantae</taxon>
        <taxon>Streptophyta</taxon>
        <taxon>Embryophyta</taxon>
        <taxon>Tracheophyta</taxon>
        <taxon>Spermatophyta</taxon>
        <taxon>Magnoliopsida</taxon>
        <taxon>Liliopsida</taxon>
        <taxon>Poales</taxon>
        <taxon>Poaceae</taxon>
        <taxon>BOP clade</taxon>
        <taxon>Oryzoideae</taxon>
        <taxon>Oryzeae</taxon>
        <taxon>Oryzinae</taxon>
        <taxon>Oryza</taxon>
    </lineage>
</organism>
<feature type="region of interest" description="Disordered" evidence="1">
    <location>
        <begin position="1"/>
        <end position="52"/>
    </location>
</feature>
<evidence type="ECO:0000313" key="2">
    <source>
        <dbReference type="EnsemblPlants" id="ORUFI06G06400.1"/>
    </source>
</evidence>
<reference evidence="2" key="2">
    <citation type="submission" date="2015-06" db="UniProtKB">
        <authorList>
            <consortium name="EnsemblPlants"/>
        </authorList>
    </citation>
    <scope>IDENTIFICATION</scope>
</reference>
<dbReference type="HOGENOM" id="CLU_3090618_0_0_1"/>
<dbReference type="Proteomes" id="UP000008022">
    <property type="component" value="Unassembled WGS sequence"/>
</dbReference>